<dbReference type="Proteomes" id="UP000324222">
    <property type="component" value="Unassembled WGS sequence"/>
</dbReference>
<gene>
    <name evidence="1" type="ORF">E2C01_025643</name>
</gene>
<organism evidence="1 2">
    <name type="scientific">Portunus trituberculatus</name>
    <name type="common">Swimming crab</name>
    <name type="synonym">Neptunus trituberculatus</name>
    <dbReference type="NCBI Taxonomy" id="210409"/>
    <lineage>
        <taxon>Eukaryota</taxon>
        <taxon>Metazoa</taxon>
        <taxon>Ecdysozoa</taxon>
        <taxon>Arthropoda</taxon>
        <taxon>Crustacea</taxon>
        <taxon>Multicrustacea</taxon>
        <taxon>Malacostraca</taxon>
        <taxon>Eumalacostraca</taxon>
        <taxon>Eucarida</taxon>
        <taxon>Decapoda</taxon>
        <taxon>Pleocyemata</taxon>
        <taxon>Brachyura</taxon>
        <taxon>Eubrachyura</taxon>
        <taxon>Portunoidea</taxon>
        <taxon>Portunidae</taxon>
        <taxon>Portuninae</taxon>
        <taxon>Portunus</taxon>
    </lineage>
</organism>
<comment type="caution">
    <text evidence="1">The sequence shown here is derived from an EMBL/GenBank/DDBJ whole genome shotgun (WGS) entry which is preliminary data.</text>
</comment>
<reference evidence="1 2" key="1">
    <citation type="submission" date="2019-05" db="EMBL/GenBank/DDBJ databases">
        <title>Another draft genome of Portunus trituberculatus and its Hox gene families provides insights of decapod evolution.</title>
        <authorList>
            <person name="Jeong J.-H."/>
            <person name="Song I."/>
            <person name="Kim S."/>
            <person name="Choi T."/>
            <person name="Kim D."/>
            <person name="Ryu S."/>
            <person name="Kim W."/>
        </authorList>
    </citation>
    <scope>NUCLEOTIDE SEQUENCE [LARGE SCALE GENOMIC DNA]</scope>
    <source>
        <tissue evidence="1">Muscle</tissue>
    </source>
</reference>
<evidence type="ECO:0000313" key="1">
    <source>
        <dbReference type="EMBL" id="MPC32332.1"/>
    </source>
</evidence>
<dbReference type="AlphaFoldDB" id="A0A5B7EDW2"/>
<dbReference type="EMBL" id="VSRR010002607">
    <property type="protein sequence ID" value="MPC32332.1"/>
    <property type="molecule type" value="Genomic_DNA"/>
</dbReference>
<accession>A0A5B7EDW2</accession>
<protein>
    <submittedName>
        <fullName evidence="1">Uncharacterized protein</fullName>
    </submittedName>
</protein>
<keyword evidence="2" id="KW-1185">Reference proteome</keyword>
<proteinExistence type="predicted"/>
<sequence length="77" mass="8836">MLDTLLTTILRGCKGNVPAKRKSTRKGIIPRERKILMKRQATLNKRIHKAANIRQKSSLQAKVCDIEKKIKESHESQ</sequence>
<evidence type="ECO:0000313" key="2">
    <source>
        <dbReference type="Proteomes" id="UP000324222"/>
    </source>
</evidence>
<name>A0A5B7EDW2_PORTR</name>